<evidence type="ECO:0000313" key="5">
    <source>
        <dbReference type="RefSeq" id="XP_005176092.1"/>
    </source>
</evidence>
<gene>
    <name evidence="3" type="primary">101890463</name>
    <name evidence="5" type="synonym">LOC101890463</name>
</gene>
<dbReference type="Proteomes" id="UP001652621">
    <property type="component" value="Unplaced"/>
</dbReference>
<dbReference type="InterPro" id="IPR029444">
    <property type="entry name" value="INTS5_C"/>
</dbReference>
<keyword evidence="4" id="KW-1185">Reference proteome</keyword>
<evidence type="ECO:0000259" key="1">
    <source>
        <dbReference type="Pfam" id="PF14837"/>
    </source>
</evidence>
<dbReference type="STRING" id="7370.A0A1I8MJP2"/>
<dbReference type="EnsemblMetazoa" id="MDOA005623-RA">
    <property type="protein sequence ID" value="MDOA005623-PA"/>
    <property type="gene ID" value="MDOA005623"/>
</dbReference>
<feature type="domain" description="Integrator complex subunit 5 C-terminal" evidence="2">
    <location>
        <begin position="230"/>
        <end position="962"/>
    </location>
</feature>
<dbReference type="VEuPathDB" id="VectorBase:MDOA005623"/>
<name>A0A1I8MJP2_MUSDO</name>
<evidence type="ECO:0000313" key="3">
    <source>
        <dbReference type="EnsemblMetazoa" id="MDOA005623-PA"/>
    </source>
</evidence>
<proteinExistence type="predicted"/>
<dbReference type="VEuPathDB" id="VectorBase:MDOMA2_008345"/>
<dbReference type="GO" id="GO:0032039">
    <property type="term" value="C:integrator complex"/>
    <property type="evidence" value="ECO:0007669"/>
    <property type="project" value="InterPro"/>
</dbReference>
<dbReference type="eggNOG" id="ENOG502QPVK">
    <property type="taxonomic scope" value="Eukaryota"/>
</dbReference>
<dbReference type="InterPro" id="IPR040316">
    <property type="entry name" value="INTS5"/>
</dbReference>
<dbReference type="Pfam" id="PF14837">
    <property type="entry name" value="INTS5_N"/>
    <property type="match status" value="1"/>
</dbReference>
<sequence>MLKQHVLVELRQFIQSVSTIHRSSSNLTSIGLIRASLHLLDDLPSCREIIFEYFALVAEVGVQSYVNTANVDPQTGLIIQQPQKMAGNQQQQQPVSQEDPCFEMIQQALDNMVSKGPSAWATVIASWSLELVGSLSDKYSKRMPIGAACNYWLNCSTMRGLLALVSVCFRKLTNAEAESCVETLLAAYQRYSMTFDWVVARLGGCFPSKIISQILQCSLKRFSENYPCRFDSEIGILEYLCFAHEQVLRVCVRDLLEDGFQPKKKLDALIVPFVLEFCNYSDILLQNTVSVFLEMYNDELRCNIAQKAPLWMANRLFADMQPSLNNLILRLKMNGAKALITVSKMSEQYSWCQDFLEYSLQELEQIVLNARVCPLMDDLATEETKYMLWKSCLSTNIYEQQTAVRLLLVVSTQHNHIYYQTISELLRKSYALNSSGLGAIVRMIGGQSGVVEFPEIKSGIQMVLEDALLQEQLKKARLTKSFDESEALNIFKNLNTLTKMEKKNNFCCIKQHQLRSALNESLPKILQILEVTLEKLVLRMDAEASVRSEEKFRDLQNQTNNNTINVYNSRKKPRLGIVADICEEEEEIDYMSKRLMLAHTIIDILNTIEAGSKSQVIKTTEILKMAILSVKYFYISLNEPSTTERMAAINRVLVLLQRQCRARKSSRSACLRELVEGALFYYGYLFGQYEDPPMDELLIPENEMIIVQNQKQSFGPNSNRSILHAGVIGRGLRPENALAGELCPPEAQTLLLKALEMCCSDIDRQVAIESYSTISLLLVEMVSTDVMYNGLPFPDEEFTKVTMERDLLIRRAFITSPILWSLLGFISTHRPALCFSSVLLRALCATCLHQWRAKNVNKFETSNASGELMETTKNLLKILAMGQLLPPPLSNLHNIIEHFEPQEIALLLKECVWSYMKDNVPSPAQFHVDNNGLQWRNSQLCKIPPQYVDTLRNLMQKKLSKLGQHYYQMFIMPEYVSNGMSQLHNVPASINPTLSDHAIEI</sequence>
<dbReference type="InterPro" id="IPR029445">
    <property type="entry name" value="INTS5_N"/>
</dbReference>
<dbReference type="KEGG" id="mde:101890463"/>
<evidence type="ECO:0000313" key="4">
    <source>
        <dbReference type="Proteomes" id="UP001652621"/>
    </source>
</evidence>
<dbReference type="RefSeq" id="XP_005176092.1">
    <property type="nucleotide sequence ID" value="XM_005176035.3"/>
</dbReference>
<dbReference type="GO" id="GO:0034472">
    <property type="term" value="P:snRNA 3'-end processing"/>
    <property type="evidence" value="ECO:0007669"/>
    <property type="project" value="TreeGrafter"/>
</dbReference>
<protein>
    <submittedName>
        <fullName evidence="5">Integrator complex subunit 5</fullName>
    </submittedName>
</protein>
<feature type="domain" description="Integrator complex subunit 5 N-terminal" evidence="1">
    <location>
        <begin position="5"/>
        <end position="223"/>
    </location>
</feature>
<dbReference type="Pfam" id="PF14838">
    <property type="entry name" value="INTS5_C"/>
    <property type="match status" value="1"/>
</dbReference>
<accession>A0A1I8MJP2</accession>
<organism evidence="3">
    <name type="scientific">Musca domestica</name>
    <name type="common">House fly</name>
    <dbReference type="NCBI Taxonomy" id="7370"/>
    <lineage>
        <taxon>Eukaryota</taxon>
        <taxon>Metazoa</taxon>
        <taxon>Ecdysozoa</taxon>
        <taxon>Arthropoda</taxon>
        <taxon>Hexapoda</taxon>
        <taxon>Insecta</taxon>
        <taxon>Pterygota</taxon>
        <taxon>Neoptera</taxon>
        <taxon>Endopterygota</taxon>
        <taxon>Diptera</taxon>
        <taxon>Brachycera</taxon>
        <taxon>Muscomorpha</taxon>
        <taxon>Muscoidea</taxon>
        <taxon>Muscidae</taxon>
        <taxon>Musca</taxon>
    </lineage>
</organism>
<dbReference type="AlphaFoldDB" id="A0A1I8MJP2"/>
<evidence type="ECO:0000259" key="2">
    <source>
        <dbReference type="Pfam" id="PF14838"/>
    </source>
</evidence>
<reference evidence="5" key="2">
    <citation type="submission" date="2025-04" db="UniProtKB">
        <authorList>
            <consortium name="RefSeq"/>
        </authorList>
    </citation>
    <scope>IDENTIFICATION</scope>
    <source>
        <strain evidence="5">Aabys</strain>
    </source>
</reference>
<dbReference type="PANTHER" id="PTHR31697">
    <property type="entry name" value="INTEGRATOR COMPLEX SUBUNIT 5"/>
    <property type="match status" value="1"/>
</dbReference>
<dbReference type="OrthoDB" id="69088at2759"/>
<reference evidence="3" key="1">
    <citation type="submission" date="2020-05" db="UniProtKB">
        <authorList>
            <consortium name="EnsemblMetazoa"/>
        </authorList>
    </citation>
    <scope>IDENTIFICATION</scope>
    <source>
        <strain evidence="3">Aabys</strain>
    </source>
</reference>
<dbReference type="PANTHER" id="PTHR31697:SF2">
    <property type="entry name" value="INTEGRATOR COMPLEX SUBUNIT 5"/>
    <property type="match status" value="1"/>
</dbReference>